<evidence type="ECO:0000256" key="3">
    <source>
        <dbReference type="ARBA" id="ARBA00019596"/>
    </source>
</evidence>
<feature type="region of interest" description="Disordered" evidence="6">
    <location>
        <begin position="1757"/>
        <end position="2306"/>
    </location>
</feature>
<evidence type="ECO:0000256" key="5">
    <source>
        <dbReference type="SAM" id="Coils"/>
    </source>
</evidence>
<feature type="compositionally biased region" description="Polar residues" evidence="6">
    <location>
        <begin position="2006"/>
        <end position="2018"/>
    </location>
</feature>
<keyword evidence="5" id="KW-0175">Coiled coil</keyword>
<feature type="compositionally biased region" description="Polar residues" evidence="6">
    <location>
        <begin position="1944"/>
        <end position="1956"/>
    </location>
</feature>
<evidence type="ECO:0000256" key="2">
    <source>
        <dbReference type="ARBA" id="ARBA00007857"/>
    </source>
</evidence>
<dbReference type="STRING" id="61424.A0A2T9YJN6"/>
<comment type="subcellular location">
    <subcellularLocation>
        <location evidence="1">Nucleus</location>
    </subcellularLocation>
</comment>
<feature type="coiled-coil region" evidence="5">
    <location>
        <begin position="1169"/>
        <end position="1230"/>
    </location>
</feature>
<feature type="domain" description="THO complex subunitTHOC2 C-terminal" evidence="7">
    <location>
        <begin position="1149"/>
        <end position="1465"/>
    </location>
</feature>
<feature type="region of interest" description="Disordered" evidence="6">
    <location>
        <begin position="1562"/>
        <end position="1625"/>
    </location>
</feature>
<feature type="compositionally biased region" description="Basic and acidic residues" evidence="6">
    <location>
        <begin position="2240"/>
        <end position="2269"/>
    </location>
</feature>
<dbReference type="GO" id="GO:0003729">
    <property type="term" value="F:mRNA binding"/>
    <property type="evidence" value="ECO:0007669"/>
    <property type="project" value="TreeGrafter"/>
</dbReference>
<dbReference type="Pfam" id="PF11732">
    <property type="entry name" value="Thoc2"/>
    <property type="match status" value="1"/>
</dbReference>
<feature type="compositionally biased region" description="Basic and acidic residues" evidence="6">
    <location>
        <begin position="2214"/>
        <end position="2231"/>
    </location>
</feature>
<feature type="region of interest" description="Disordered" evidence="6">
    <location>
        <begin position="1049"/>
        <end position="1071"/>
    </location>
</feature>
<gene>
    <name evidence="10" type="ORF">BB559_003669</name>
</gene>
<feature type="compositionally biased region" description="Polar residues" evidence="6">
    <location>
        <begin position="2170"/>
        <end position="2179"/>
    </location>
</feature>
<dbReference type="Pfam" id="PF11262">
    <property type="entry name" value="Tho2"/>
    <property type="match status" value="1"/>
</dbReference>
<evidence type="ECO:0000313" key="11">
    <source>
        <dbReference type="Proteomes" id="UP000245699"/>
    </source>
</evidence>
<feature type="compositionally biased region" description="Basic and acidic residues" evidence="6">
    <location>
        <begin position="1960"/>
        <end position="2005"/>
    </location>
</feature>
<dbReference type="GO" id="GO:0006406">
    <property type="term" value="P:mRNA export from nucleus"/>
    <property type="evidence" value="ECO:0007669"/>
    <property type="project" value="InterPro"/>
</dbReference>
<dbReference type="InterPro" id="IPR021418">
    <property type="entry name" value="THO_THOC2_C"/>
</dbReference>
<dbReference type="GO" id="GO:0006397">
    <property type="term" value="P:mRNA processing"/>
    <property type="evidence" value="ECO:0007669"/>
    <property type="project" value="InterPro"/>
</dbReference>
<feature type="compositionally biased region" description="Polar residues" evidence="6">
    <location>
        <begin position="2119"/>
        <end position="2146"/>
    </location>
</feature>
<proteinExistence type="inferred from homology"/>
<evidence type="ECO:0000256" key="4">
    <source>
        <dbReference type="ARBA" id="ARBA00023242"/>
    </source>
</evidence>
<feature type="compositionally biased region" description="Basic and acidic residues" evidence="6">
    <location>
        <begin position="1493"/>
        <end position="1503"/>
    </location>
</feature>
<feature type="compositionally biased region" description="Polar residues" evidence="6">
    <location>
        <begin position="1806"/>
        <end position="1835"/>
    </location>
</feature>
<dbReference type="InterPro" id="IPR021726">
    <property type="entry name" value="THO_THOC2_N"/>
</dbReference>
<comment type="caution">
    <text evidence="10">The sequence shown here is derived from an EMBL/GenBank/DDBJ whole genome shotgun (WGS) entry which is preliminary data.</text>
</comment>
<dbReference type="InterPro" id="IPR032302">
    <property type="entry name" value="THOC2_N"/>
</dbReference>
<dbReference type="EMBL" id="MBFT01000358">
    <property type="protein sequence ID" value="PVU92560.1"/>
    <property type="molecule type" value="Genomic_DNA"/>
</dbReference>
<evidence type="ECO:0000256" key="6">
    <source>
        <dbReference type="SAM" id="MobiDB-lite"/>
    </source>
</evidence>
<feature type="compositionally biased region" description="Polar residues" evidence="6">
    <location>
        <begin position="2070"/>
        <end position="2088"/>
    </location>
</feature>
<feature type="compositionally biased region" description="Basic and acidic residues" evidence="6">
    <location>
        <begin position="1863"/>
        <end position="1876"/>
    </location>
</feature>
<feature type="domain" description="THO complex subunitTHOC2 N-terminal" evidence="8">
    <location>
        <begin position="661"/>
        <end position="735"/>
    </location>
</feature>
<evidence type="ECO:0000259" key="8">
    <source>
        <dbReference type="Pfam" id="PF11732"/>
    </source>
</evidence>
<reference evidence="10 11" key="1">
    <citation type="journal article" date="2018" name="MBio">
        <title>Comparative Genomics Reveals the Core Gene Toolbox for the Fungus-Insect Symbiosis.</title>
        <authorList>
            <person name="Wang Y."/>
            <person name="Stata M."/>
            <person name="Wang W."/>
            <person name="Stajich J.E."/>
            <person name="White M.M."/>
            <person name="Moncalvo J.M."/>
        </authorList>
    </citation>
    <scope>NUCLEOTIDE SEQUENCE [LARGE SCALE GENOMIC DNA]</scope>
    <source>
        <strain evidence="10 11">AUS-77-4</strain>
    </source>
</reference>
<keyword evidence="4" id="KW-0539">Nucleus</keyword>
<dbReference type="Pfam" id="PF16134">
    <property type="entry name" value="THOC2_N"/>
    <property type="match status" value="1"/>
</dbReference>
<feature type="domain" description="THO complex subunit 2 N-terminal" evidence="9">
    <location>
        <begin position="10"/>
        <end position="659"/>
    </location>
</feature>
<dbReference type="PANTHER" id="PTHR21597">
    <property type="entry name" value="THO2 PROTEIN"/>
    <property type="match status" value="1"/>
</dbReference>
<keyword evidence="11" id="KW-1185">Reference proteome</keyword>
<feature type="compositionally biased region" description="Basic and acidic residues" evidence="6">
    <location>
        <begin position="2279"/>
        <end position="2294"/>
    </location>
</feature>
<evidence type="ECO:0000259" key="9">
    <source>
        <dbReference type="Pfam" id="PF16134"/>
    </source>
</evidence>
<feature type="region of interest" description="Disordered" evidence="6">
    <location>
        <begin position="372"/>
        <end position="397"/>
    </location>
</feature>
<dbReference type="OrthoDB" id="29024at2759"/>
<feature type="region of interest" description="Disordered" evidence="6">
    <location>
        <begin position="847"/>
        <end position="884"/>
    </location>
</feature>
<feature type="compositionally biased region" description="Basic and acidic residues" evidence="6">
    <location>
        <begin position="378"/>
        <end position="397"/>
    </location>
</feature>
<dbReference type="Proteomes" id="UP000245699">
    <property type="component" value="Unassembled WGS sequence"/>
</dbReference>
<feature type="compositionally biased region" description="Polar residues" evidence="6">
    <location>
        <begin position="1475"/>
        <end position="1492"/>
    </location>
</feature>
<feature type="compositionally biased region" description="Basic and acidic residues" evidence="6">
    <location>
        <begin position="1773"/>
        <end position="1783"/>
    </location>
</feature>
<feature type="compositionally biased region" description="Basic and acidic residues" evidence="6">
    <location>
        <begin position="1886"/>
        <end position="1914"/>
    </location>
</feature>
<feature type="compositionally biased region" description="Polar residues" evidence="6">
    <location>
        <begin position="2033"/>
        <end position="2048"/>
    </location>
</feature>
<feature type="compositionally biased region" description="Basic and acidic residues" evidence="6">
    <location>
        <begin position="1839"/>
        <end position="1852"/>
    </location>
</feature>
<dbReference type="InterPro" id="IPR040007">
    <property type="entry name" value="Tho2"/>
</dbReference>
<evidence type="ECO:0000256" key="1">
    <source>
        <dbReference type="ARBA" id="ARBA00004123"/>
    </source>
</evidence>
<feature type="compositionally biased region" description="Basic and acidic residues" evidence="6">
    <location>
        <begin position="1603"/>
        <end position="1612"/>
    </location>
</feature>
<protein>
    <recommendedName>
        <fullName evidence="3">THO complex subunit 2</fullName>
    </recommendedName>
</protein>
<dbReference type="GO" id="GO:0000445">
    <property type="term" value="C:THO complex part of transcription export complex"/>
    <property type="evidence" value="ECO:0007669"/>
    <property type="project" value="TreeGrafter"/>
</dbReference>
<feature type="compositionally biased region" description="Low complexity" evidence="6">
    <location>
        <begin position="857"/>
        <end position="872"/>
    </location>
</feature>
<comment type="similarity">
    <text evidence="2">Belongs to the THOC2 family.</text>
</comment>
<feature type="compositionally biased region" description="Polar residues" evidence="6">
    <location>
        <begin position="1569"/>
        <end position="1602"/>
    </location>
</feature>
<sequence>MDNLSESQKLYICVFELINNYVSNESDGNETTLAKTSKSLKDLYSKSDSLIFQDAIIDIIWAIWVDLSINLETKNSTQSNIDINSPENPKEKIYSLIKFIKDENIIDLALVKERLNPELLQKTGIVLTAQNFNKKIVRANTNNQYKQTKFNLLRETSIGYSRVVSITISSMISSYVDPYTTVSYNNTSSHGIEVFTFKNSLIDSSNFQKHIVQNIISNKIIENSTEIFIKEINRATGMYSLDPNRIADLILDIFVSNFKKYWPFFLSIFFKCGFWNLKEPSLLLTQLICNKITYHQNFNENNSQLMSNEIIVASALLSTYNVVDMSVLYTHLSPNDDELFSLIKKINSEKSTPSNAGFSLLASMTSLDDLGFDEGEEDHGNDTSDKTKNKEESKKITDSDIENPNLYQKCVFCMALLSLGDLASGFALLKKFKGMNTAFPLASDHINYVLFKIVEIAYAKNSKCFTPSLETVSSAKINSTVSSRDLQKKLSATPFPPLHSKSRTETQFFYDFFWEKGYLYSKLDLQNLPQLLEPWISMVGPLLSRNTKLLNLLLRICWLKLSKEPKVLENPGLFNWTSMLKSHLLPAISTAKSNPAIINELWKIIGEIPFKTRYSLYDEWKINIYNSSDEMKSVKKESESKIRSVLRRLSRDTVKSMGRKLCKVCHMNPLVVIPLIVERICHDDNLIEPLIEAFRFLTPMGIDVSMYSVVEILFSDNKSRVKENGTDLAHWLTSLCSFTSLLLRRFHRADPGYLLTLLSKKLGQVLKNSSLSGEDILFEYEILSEFLIKLATIEPMYNPSKHQLHALQGGLTLRNEAYQMAGSTNTQWQESIRLYIYQLTHLGTSSPYGSGPGGNHSSGNNNSNIGSSSSKLPQPPSQKGRGNSKSTFQLVKSLLENETFIPLLVGLSKQTQQLIHGTENNARSLKTTMTLYDNFHIKELQFANFVTSYVLPLAHSESTLNPFSKLLIPSISSLHQDYGLSWQQCWMWTRPAMQIEFIKSLKHWAETDQKIEINSTPSIQELESRLISNNDFQDPSKCDLNQVSIIEESSNNESSKTVCKNSSGLKDEENDLENNRNELKEVQSSANGDTDNNLNITLESQETNISQQSTFKSINREVSNLSLVIEGLPQKTVEYCRHAIPSTALTNGFLPEFYVVFWMLNMYDLEVPVDRYNMEINRLEMFIKTLSNQFSSNSSSISNSGSKLGLGNMIKEKEKALTQIETLLAEQKEQSDHVDRVMKWLGKQKDYWFCMANDNRTVVADYIFQSCVFPRAIHSALDALYVAKFVLLLQYPLSANMFPTLILSDRIFSNSLSSIIESLTEDESINYSRFLNSLLGQFQLWHSDCELYREQCIGDNTAHGFVQKWSFQKGIPLSKNDMQCELKNMLTHENFIRVHFKWHTILFKVFSTAIKSNDADLIRKALLGLRMLSDTFPATLEMGTAFLGILKSLVLNSNRLLRHDYHAIALEFEDKDSVDQNQQITESDSTTDINNTDESKNPIDTNKFHESKFLGNRQDIKVLSRAYIAILESKKAGWVKNSTFCEHKSTSVNCFSNVLILKSNSKDEESKTIPDSQNSTPQKSRNTSQDISDLQSPSSTQTNLQKDSNKSDKFEKGISNTVSPDIVDDWANHTKQERQKSRDMLDFESSNLEITSEKGLVTGTSDTLDIKNSYKRKNIHETHSSGDSEKMDIIVEENAISDKPTLLETKQISKVQPDTKENDILELPNIIIVEESVIGELKNKKDSSSVDKDISIRKSPASKFAHKETSFSQNASDNDKNLFKKSDIPQNIPSIKSEMVETGNGDHNKGGNSKPNLLKNNDNSEFLLQESESTVNDTGIKSEYADSKGNRDKIDGFENSNIGKSEVPNKRRDTSREPRHSNISKGSRTTVDHKNRRDGFENDTTKKRNMENDKEDNGYKSSNSRKKQVTETVEGESIVSKKTKTSEENTAQASVDSNLSPGPDQKDDKSNLSKSSVREKERGLRAILIKQRDQKQLRTDSSSKNKTTEVTHTPKPSQSTKNNEGEKQNDESGISIKKTTAPGSPSKSVNKSVDNKADGSSPRYVDNNDKSNKSRTGQTSDFKRNVSNSNYKGPSRPKPKETGKFTPKANESRISGSARDQLAGSQSWKNSGSNNSQSFYTPEKQNSSWGDKQEGSKSEVQIKGTDTHSHLSGESRNTPTNRYYKNYGDSRGHERNSNFVGRLNESRGSRGDFYAGQKDGRGGRFEEDQDYERNNKGVNSNKISEGRHERSFGADRRGGYDYGREKERNDYRGRGGGQQNNFDRSRNSDKWEHKKEDGSYNSDRKRRRNE</sequence>
<dbReference type="PANTHER" id="PTHR21597:SF0">
    <property type="entry name" value="THO COMPLEX SUBUNIT 2"/>
    <property type="match status" value="1"/>
</dbReference>
<feature type="region of interest" description="Disordered" evidence="6">
    <location>
        <begin position="1475"/>
        <end position="1503"/>
    </location>
</feature>
<accession>A0A2T9YJN6</accession>
<name>A0A2T9YJN6_9FUNG</name>
<organism evidence="10 11">
    <name type="scientific">Furculomyces boomerangus</name>
    <dbReference type="NCBI Taxonomy" id="61424"/>
    <lineage>
        <taxon>Eukaryota</taxon>
        <taxon>Fungi</taxon>
        <taxon>Fungi incertae sedis</taxon>
        <taxon>Zoopagomycota</taxon>
        <taxon>Kickxellomycotina</taxon>
        <taxon>Harpellomycetes</taxon>
        <taxon>Harpellales</taxon>
        <taxon>Harpellaceae</taxon>
        <taxon>Furculomyces</taxon>
    </lineage>
</organism>
<evidence type="ECO:0000259" key="7">
    <source>
        <dbReference type="Pfam" id="PF11262"/>
    </source>
</evidence>
<evidence type="ECO:0000313" key="10">
    <source>
        <dbReference type="EMBL" id="PVU92560.1"/>
    </source>
</evidence>